<evidence type="ECO:0000313" key="3">
    <source>
        <dbReference type="RGD" id="1561727"/>
    </source>
</evidence>
<dbReference type="AlphaFoldDB" id="A0A8I6A9A4"/>
<accession>A0A8I6A9A4</accession>
<keyword evidence="2" id="KW-1185">Reference proteome</keyword>
<protein>
    <submittedName>
        <fullName evidence="1">Protein interacting with cyclin A1</fullName>
    </submittedName>
</protein>
<dbReference type="Proteomes" id="UP000002494">
    <property type="component" value="Chromosome 10"/>
</dbReference>
<name>A0A8I6A9A4_RAT</name>
<organism evidence="1 2">
    <name type="scientific">Rattus norvegicus</name>
    <name type="common">Rat</name>
    <dbReference type="NCBI Taxonomy" id="10116"/>
    <lineage>
        <taxon>Eukaryota</taxon>
        <taxon>Metazoa</taxon>
        <taxon>Chordata</taxon>
        <taxon>Craniata</taxon>
        <taxon>Vertebrata</taxon>
        <taxon>Euteleostomi</taxon>
        <taxon>Mammalia</taxon>
        <taxon>Eutheria</taxon>
        <taxon>Euarchontoglires</taxon>
        <taxon>Glires</taxon>
        <taxon>Rodentia</taxon>
        <taxon>Myomorpha</taxon>
        <taxon>Muroidea</taxon>
        <taxon>Muridae</taxon>
        <taxon>Murinae</taxon>
        <taxon>Rattus</taxon>
    </lineage>
</organism>
<dbReference type="GeneTree" id="ENSGT00940000162235"/>
<proteinExistence type="predicted"/>
<reference evidence="1" key="3">
    <citation type="submission" date="2025-09" db="UniProtKB">
        <authorList>
            <consortium name="Ensembl"/>
        </authorList>
    </citation>
    <scope>IDENTIFICATION</scope>
    <source>
        <strain evidence="1">Brown Norway</strain>
    </source>
</reference>
<sequence length="75" mass="8613">MWVRTTVTIRRWSEEKSGCNHERYPRTDITRLPSWKRGYPASVESSSDMSSFSEGAKATGPSPWQYFTIPPTICI</sequence>
<dbReference type="RGD" id="1561727">
    <property type="gene designation" value="Proca1"/>
</dbReference>
<evidence type="ECO:0000313" key="1">
    <source>
        <dbReference type="Ensembl" id="ENSRNOP00000088105.1"/>
    </source>
</evidence>
<dbReference type="Ensembl" id="ENSRNOT00000099360.2">
    <property type="protein sequence ID" value="ENSRNOP00000088105.1"/>
    <property type="gene ID" value="ENSRNOG00000023381.6"/>
</dbReference>
<evidence type="ECO:0000313" key="2">
    <source>
        <dbReference type="Proteomes" id="UP000002494"/>
    </source>
</evidence>
<gene>
    <name evidence="1 3" type="primary">Proca1</name>
</gene>
<reference evidence="1" key="1">
    <citation type="submission" date="2024-01" db="EMBL/GenBank/DDBJ databases">
        <title>GRCr8: a new rat reference genome assembly contstructed from accurate long reads and long range scaffolding.</title>
        <authorList>
            <person name="Doris P.A."/>
            <person name="Kalbfleisch T."/>
            <person name="Li K."/>
            <person name="Howe K."/>
            <person name="Wood J."/>
        </authorList>
    </citation>
    <scope>NUCLEOTIDE SEQUENCE [LARGE SCALE GENOMIC DNA]</scope>
    <source>
        <strain evidence="1">Brown Norway</strain>
    </source>
</reference>
<reference evidence="1" key="2">
    <citation type="submission" date="2025-08" db="UniProtKB">
        <authorList>
            <consortium name="Ensembl"/>
        </authorList>
    </citation>
    <scope>IDENTIFICATION</scope>
    <source>
        <strain evidence="1">Brown Norway</strain>
    </source>
</reference>